<dbReference type="GO" id="GO:0006633">
    <property type="term" value="P:fatty acid biosynthetic process"/>
    <property type="evidence" value="ECO:0007669"/>
    <property type="project" value="TreeGrafter"/>
</dbReference>
<organism evidence="4 5">
    <name type="scientific">Moorena producens (strain JHB)</name>
    <dbReference type="NCBI Taxonomy" id="1454205"/>
    <lineage>
        <taxon>Bacteria</taxon>
        <taxon>Bacillati</taxon>
        <taxon>Cyanobacteriota</taxon>
        <taxon>Cyanophyceae</taxon>
        <taxon>Coleofasciculales</taxon>
        <taxon>Coleofasciculaceae</taxon>
        <taxon>Moorena</taxon>
    </lineage>
</organism>
<dbReference type="Gene3D" id="3.40.47.10">
    <property type="match status" value="1"/>
</dbReference>
<accession>A0A1D9G0E9</accession>
<dbReference type="SUPFAM" id="SSF53901">
    <property type="entry name" value="Thiolase-like"/>
    <property type="match status" value="1"/>
</dbReference>
<evidence type="ECO:0000313" key="4">
    <source>
        <dbReference type="EMBL" id="AOY81086.2"/>
    </source>
</evidence>
<dbReference type="GO" id="GO:0004312">
    <property type="term" value="F:fatty acid synthase activity"/>
    <property type="evidence" value="ECO:0007669"/>
    <property type="project" value="TreeGrafter"/>
</dbReference>
<dbReference type="PANTHER" id="PTHR43775">
    <property type="entry name" value="FATTY ACID SYNTHASE"/>
    <property type="match status" value="1"/>
</dbReference>
<dbReference type="Pfam" id="PF00109">
    <property type="entry name" value="ketoacyl-synt"/>
    <property type="match status" value="1"/>
</dbReference>
<dbReference type="AlphaFoldDB" id="A0A1D9G0E9"/>
<name>A0A1D9G0E9_MOOP1</name>
<protein>
    <submittedName>
        <fullName evidence="4">Beta-ketoacyl synthase N-terminal-like domain-containing protein</fullName>
    </submittedName>
</protein>
<keyword evidence="2" id="KW-0597">Phosphoprotein</keyword>
<dbReference type="Proteomes" id="UP000176944">
    <property type="component" value="Chromosome"/>
</dbReference>
<evidence type="ECO:0000313" key="5">
    <source>
        <dbReference type="Proteomes" id="UP000176944"/>
    </source>
</evidence>
<keyword evidence="1" id="KW-0596">Phosphopantetheine</keyword>
<proteinExistence type="predicted"/>
<dbReference type="InterPro" id="IPR050091">
    <property type="entry name" value="PKS_NRPS_Biosynth_Enz"/>
</dbReference>
<dbReference type="InterPro" id="IPR014030">
    <property type="entry name" value="Ketoacyl_synth_N"/>
</dbReference>
<evidence type="ECO:0000259" key="3">
    <source>
        <dbReference type="Pfam" id="PF00109"/>
    </source>
</evidence>
<feature type="domain" description="Beta-ketoacyl synthase-like N-terminal" evidence="3">
    <location>
        <begin position="11"/>
        <end position="68"/>
    </location>
</feature>
<gene>
    <name evidence="4" type="ORF">BJP36_15445</name>
</gene>
<dbReference type="EMBL" id="CP017708">
    <property type="protein sequence ID" value="AOY81086.2"/>
    <property type="molecule type" value="Genomic_DNA"/>
</dbReference>
<evidence type="ECO:0000256" key="2">
    <source>
        <dbReference type="ARBA" id="ARBA00022553"/>
    </source>
</evidence>
<reference evidence="5" key="1">
    <citation type="submission" date="2016-10" db="EMBL/GenBank/DDBJ databases">
        <title>Comparative genomics uncovers the prolific and rare metabolic potential of the cyanobacterial genus Moorea.</title>
        <authorList>
            <person name="Leao T."/>
            <person name="Castelao G."/>
            <person name="Korobeynikov A."/>
            <person name="Monroe E.A."/>
            <person name="Podell S."/>
            <person name="Glukhov E."/>
            <person name="Allen E."/>
            <person name="Gerwick W.H."/>
            <person name="Gerwick L."/>
        </authorList>
    </citation>
    <scope>NUCLEOTIDE SEQUENCE [LARGE SCALE GENOMIC DNA]</scope>
    <source>
        <strain evidence="5">JHB</strain>
    </source>
</reference>
<dbReference type="InterPro" id="IPR016039">
    <property type="entry name" value="Thiolase-like"/>
</dbReference>
<dbReference type="PANTHER" id="PTHR43775:SF37">
    <property type="entry name" value="SI:DKEY-61P9.11"/>
    <property type="match status" value="1"/>
</dbReference>
<sequence length="72" mass="8368">MMNQKYQSDLIAIVGMACRFPEANDHNQFWQNLEQGINSISNSISEITSQRWEVEKYYSATPETPNPTISKW</sequence>
<evidence type="ECO:0000256" key="1">
    <source>
        <dbReference type="ARBA" id="ARBA00022450"/>
    </source>
</evidence>